<proteinExistence type="predicted"/>
<organism evidence="1">
    <name type="scientific">marine sediment metagenome</name>
    <dbReference type="NCBI Taxonomy" id="412755"/>
    <lineage>
        <taxon>unclassified sequences</taxon>
        <taxon>metagenomes</taxon>
        <taxon>ecological metagenomes</taxon>
    </lineage>
</organism>
<gene>
    <name evidence="1" type="ORF">LCGC14_1114970</name>
</gene>
<evidence type="ECO:0000313" key="1">
    <source>
        <dbReference type="EMBL" id="KKN02712.1"/>
    </source>
</evidence>
<comment type="caution">
    <text evidence="1">The sequence shown here is derived from an EMBL/GenBank/DDBJ whole genome shotgun (WGS) entry which is preliminary data.</text>
</comment>
<protein>
    <submittedName>
        <fullName evidence="1">Uncharacterized protein</fullName>
    </submittedName>
</protein>
<reference evidence="1" key="1">
    <citation type="journal article" date="2015" name="Nature">
        <title>Complex archaea that bridge the gap between prokaryotes and eukaryotes.</title>
        <authorList>
            <person name="Spang A."/>
            <person name="Saw J.H."/>
            <person name="Jorgensen S.L."/>
            <person name="Zaremba-Niedzwiedzka K."/>
            <person name="Martijn J."/>
            <person name="Lind A.E."/>
            <person name="van Eijk R."/>
            <person name="Schleper C."/>
            <person name="Guy L."/>
            <person name="Ettema T.J."/>
        </authorList>
    </citation>
    <scope>NUCLEOTIDE SEQUENCE</scope>
</reference>
<name>A0A0F9MTL1_9ZZZZ</name>
<sequence length="100" mass="11200">MPIYSYRCPNGCVYEKLAKYDDVNIVCTCGEVATRRDFYMPTVIAHPAAPPYGGGDWVKQEKKKLKAKGWDYDRAIGEIGQATITDEQGNSHLDTTKIPE</sequence>
<dbReference type="EMBL" id="LAZR01005118">
    <property type="protein sequence ID" value="KKN02712.1"/>
    <property type="molecule type" value="Genomic_DNA"/>
</dbReference>
<dbReference type="AlphaFoldDB" id="A0A0F9MTL1"/>
<accession>A0A0F9MTL1</accession>